<dbReference type="STRING" id="1081103.A0A0B2WFT7"/>
<dbReference type="PANTHER" id="PTHR10073">
    <property type="entry name" value="DNA MISMATCH REPAIR PROTEIN MLH, PMS, MUTL"/>
    <property type="match status" value="1"/>
</dbReference>
<dbReference type="InterPro" id="IPR014790">
    <property type="entry name" value="MutL_C"/>
</dbReference>
<evidence type="ECO:0000313" key="5">
    <source>
        <dbReference type="Proteomes" id="UP000030816"/>
    </source>
</evidence>
<evidence type="ECO:0000256" key="1">
    <source>
        <dbReference type="ARBA" id="ARBA00006082"/>
    </source>
</evidence>
<evidence type="ECO:0000256" key="2">
    <source>
        <dbReference type="SAM" id="MobiDB-lite"/>
    </source>
</evidence>
<dbReference type="GO" id="GO:0016887">
    <property type="term" value="F:ATP hydrolysis activity"/>
    <property type="evidence" value="ECO:0007669"/>
    <property type="project" value="InterPro"/>
</dbReference>
<feature type="compositionally biased region" description="Polar residues" evidence="2">
    <location>
        <begin position="397"/>
        <end position="409"/>
    </location>
</feature>
<dbReference type="InterPro" id="IPR042120">
    <property type="entry name" value="MutL_C_dimsub"/>
</dbReference>
<dbReference type="SUPFAM" id="SSF55874">
    <property type="entry name" value="ATPase domain of HSP90 chaperone/DNA topoisomerase II/histidine kinase"/>
    <property type="match status" value="1"/>
</dbReference>
<comment type="caution">
    <text evidence="4">The sequence shown here is derived from an EMBL/GenBank/DDBJ whole genome shotgun (WGS) entry which is preliminary data.</text>
</comment>
<dbReference type="GO" id="GO:0032300">
    <property type="term" value="C:mismatch repair complex"/>
    <property type="evidence" value="ECO:0007669"/>
    <property type="project" value="InterPro"/>
</dbReference>
<dbReference type="Gene3D" id="3.30.1540.20">
    <property type="entry name" value="MutL, C-terminal domain, dimerisation subdomain"/>
    <property type="match status" value="1"/>
</dbReference>
<evidence type="ECO:0000259" key="3">
    <source>
        <dbReference type="SMART" id="SM00853"/>
    </source>
</evidence>
<dbReference type="GeneID" id="63741857"/>
<feature type="region of interest" description="Disordered" evidence="2">
    <location>
        <begin position="70"/>
        <end position="90"/>
    </location>
</feature>
<dbReference type="EMBL" id="AZHE01000030">
    <property type="protein sequence ID" value="KHN94806.1"/>
    <property type="molecule type" value="Genomic_DNA"/>
</dbReference>
<dbReference type="InterPro" id="IPR036890">
    <property type="entry name" value="HATPase_C_sf"/>
</dbReference>
<dbReference type="RefSeq" id="XP_040675872.1">
    <property type="nucleotide sequence ID" value="XM_040826200.1"/>
</dbReference>
<keyword evidence="5" id="KW-1185">Reference proteome</keyword>
<comment type="similarity">
    <text evidence="1">Belongs to the DNA mismatch repair MutL/HexB family.</text>
</comment>
<protein>
    <submittedName>
        <fullName evidence="4">DNA mismatch repair protein</fullName>
    </submittedName>
</protein>
<dbReference type="HOGENOM" id="CLU_005415_0_0_1"/>
<feature type="domain" description="MutL C-terminal dimerisation" evidence="3">
    <location>
        <begin position="616"/>
        <end position="789"/>
    </location>
</feature>
<proteinExistence type="inferred from homology"/>
<dbReference type="SMART" id="SM00853">
    <property type="entry name" value="MutL_C"/>
    <property type="match status" value="1"/>
</dbReference>
<dbReference type="Gene3D" id="3.30.565.10">
    <property type="entry name" value="Histidine kinase-like ATPase, C-terminal domain"/>
    <property type="match status" value="1"/>
</dbReference>
<dbReference type="AlphaFoldDB" id="A0A0B2WFT7"/>
<dbReference type="GO" id="GO:0005524">
    <property type="term" value="F:ATP binding"/>
    <property type="evidence" value="ECO:0007669"/>
    <property type="project" value="InterPro"/>
</dbReference>
<reference evidence="4 5" key="1">
    <citation type="journal article" date="2014" name="Proc. Natl. Acad. Sci. U.S.A.">
        <title>Trajectory and genomic determinants of fungal-pathogen speciation and host adaptation.</title>
        <authorList>
            <person name="Hu X."/>
            <person name="Xiao G."/>
            <person name="Zheng P."/>
            <person name="Shang Y."/>
            <person name="Su Y."/>
            <person name="Zhang X."/>
            <person name="Liu X."/>
            <person name="Zhan S."/>
            <person name="St Leger R.J."/>
            <person name="Wang C."/>
        </authorList>
    </citation>
    <scope>NUCLEOTIDE SEQUENCE [LARGE SCALE GENOMIC DNA]</scope>
    <source>
        <strain evidence="4 5">ARSEF 1941</strain>
    </source>
</reference>
<dbReference type="SUPFAM" id="SSF118116">
    <property type="entry name" value="DNA mismatch repair protein MutL"/>
    <property type="match status" value="1"/>
</dbReference>
<dbReference type="GO" id="GO:0006298">
    <property type="term" value="P:mismatch repair"/>
    <property type="evidence" value="ECO:0007669"/>
    <property type="project" value="InterPro"/>
</dbReference>
<feature type="region of interest" description="Disordered" evidence="2">
    <location>
        <begin position="379"/>
        <end position="419"/>
    </location>
</feature>
<name>A0A0B2WFT7_METAS</name>
<dbReference type="InterPro" id="IPR037198">
    <property type="entry name" value="MutL_C_sf"/>
</dbReference>
<dbReference type="InterPro" id="IPR038973">
    <property type="entry name" value="MutL/Mlh/Pms-like"/>
</dbReference>
<dbReference type="OrthoDB" id="429932at2759"/>
<dbReference type="GO" id="GO:0140664">
    <property type="term" value="F:ATP-dependent DNA damage sensor activity"/>
    <property type="evidence" value="ECO:0007669"/>
    <property type="project" value="InterPro"/>
</dbReference>
<dbReference type="Pfam" id="PF13589">
    <property type="entry name" value="HATPase_c_3"/>
    <property type="match status" value="1"/>
</dbReference>
<dbReference type="Gene3D" id="3.30.1370.100">
    <property type="entry name" value="MutL, C-terminal domain, regulatory subdomain"/>
    <property type="match status" value="1"/>
</dbReference>
<accession>A0A0B2WFT7</accession>
<feature type="compositionally biased region" description="Polar residues" evidence="2">
    <location>
        <begin position="518"/>
        <end position="530"/>
    </location>
</feature>
<dbReference type="Proteomes" id="UP000030816">
    <property type="component" value="Unassembled WGS sequence"/>
</dbReference>
<gene>
    <name evidence="4" type="ORF">MAM_07402</name>
</gene>
<evidence type="ECO:0000313" key="4">
    <source>
        <dbReference type="EMBL" id="KHN94806.1"/>
    </source>
</evidence>
<sequence length="848" mass="94791">MSIRPLPKHVVDRIQSSSAITSLNQVVCGLLTNSLDARASKVNIGLDYVLGNCTVQDNGLGIDPSEFEQDGGLCKPHHTSKTPPSPNTHGSHGNFIASLATFSLLTVTSHHQSHPFQASLSVHNGKILARHVPAPAAQRFEVYSRGTSIAIRNLFGSMPVRVKQRSLFFSDRVRLDREWESLMRDIAGLLLAWPTEVSVSLREATTKRELRLKSGNDDFVSRISRLFTQSGLAGNEDARSWVPVSASCRRVRIRGAISTNPVATRRSQIMTLGIRPIPNSFGTNLLYEEANKLFRGSNFGVLDADEKIGDVQGKPRKGIEKWPMFYLEIQLLEDHEYLDMENILGDSKHSLQAIVDLMKVVCYGFLKKHFLQPKQIPRIAKEPTTRRTRRSPRYLAGQSTSAFKSSSRPSPVPAAEPEVRRACSPFDGWNRLKIGRAVTESKSVHQSAETSATFNEPTTRCLLGDNGALLQRPFNDAVEIEPLVQTQHTSELQVIDGEATGGNKSKAIAVESEAIPSTPKTALTTQAQQHPESRPKDRPQEWLQNIIRSWKNPVFEPTEPRIPSLDQGTCVERPANAKYDGPSSKFYSQEHEVQFEAAATSLKGRLSRTALAKAEVIGQVDRKFLLLRLSLHETRAAQLAEPLSALLMLDQHTADERCRLEELMSQYFEGSPLRAVTEFLEKPIVFEVSVRELELLDRFRCHFCAWGIMYATHKTSSKNKPKIGIKSLPPSILERCRTEPKLAIDLLRKEIWKLEDRAIPFPPVYEPGRLWASSFHNCPQGAIMFNDELSMDECKQVVKRLSQCAFPFQCAHGRPSLVPLVDIGLGGRVGGWRESSLSVGRWENWLGE</sequence>
<feature type="region of interest" description="Disordered" evidence="2">
    <location>
        <begin position="513"/>
        <end position="538"/>
    </location>
</feature>
<organism evidence="4 5">
    <name type="scientific">Metarhizium album (strain ARSEF 1941)</name>
    <dbReference type="NCBI Taxonomy" id="1081103"/>
    <lineage>
        <taxon>Eukaryota</taxon>
        <taxon>Fungi</taxon>
        <taxon>Dikarya</taxon>
        <taxon>Ascomycota</taxon>
        <taxon>Pezizomycotina</taxon>
        <taxon>Sordariomycetes</taxon>
        <taxon>Hypocreomycetidae</taxon>
        <taxon>Hypocreales</taxon>
        <taxon>Clavicipitaceae</taxon>
        <taxon>Metarhizium</taxon>
    </lineage>
</organism>
<dbReference type="InterPro" id="IPR042121">
    <property type="entry name" value="MutL_C_regsub"/>
</dbReference>
<dbReference type="PANTHER" id="PTHR10073:SF47">
    <property type="entry name" value="DNA MISMATCH REPAIR PROTEIN MLH3"/>
    <property type="match status" value="1"/>
</dbReference>